<evidence type="ECO:0000313" key="2">
    <source>
        <dbReference type="EMBL" id="KIL54243.1"/>
    </source>
</evidence>
<dbReference type="Proteomes" id="UP000054549">
    <property type="component" value="Unassembled WGS sequence"/>
</dbReference>
<accession>A0A0C2WDV3</accession>
<evidence type="ECO:0000313" key="3">
    <source>
        <dbReference type="Proteomes" id="UP000054549"/>
    </source>
</evidence>
<dbReference type="AlphaFoldDB" id="A0A0C2WDV3"/>
<dbReference type="EMBL" id="KN818864">
    <property type="protein sequence ID" value="KIL54243.1"/>
    <property type="molecule type" value="Genomic_DNA"/>
</dbReference>
<name>A0A0C2WDV3_AMAMK</name>
<reference evidence="2 3" key="1">
    <citation type="submission" date="2014-04" db="EMBL/GenBank/DDBJ databases">
        <title>Evolutionary Origins and Diversification of the Mycorrhizal Mutualists.</title>
        <authorList>
            <consortium name="DOE Joint Genome Institute"/>
            <consortium name="Mycorrhizal Genomics Consortium"/>
            <person name="Kohler A."/>
            <person name="Kuo A."/>
            <person name="Nagy L.G."/>
            <person name="Floudas D."/>
            <person name="Copeland A."/>
            <person name="Barry K.W."/>
            <person name="Cichocki N."/>
            <person name="Veneault-Fourrey C."/>
            <person name="LaButti K."/>
            <person name="Lindquist E.A."/>
            <person name="Lipzen A."/>
            <person name="Lundell T."/>
            <person name="Morin E."/>
            <person name="Murat C."/>
            <person name="Riley R."/>
            <person name="Ohm R."/>
            <person name="Sun H."/>
            <person name="Tunlid A."/>
            <person name="Henrissat B."/>
            <person name="Grigoriev I.V."/>
            <person name="Hibbett D.S."/>
            <person name="Martin F."/>
        </authorList>
    </citation>
    <scope>NUCLEOTIDE SEQUENCE [LARGE SCALE GENOMIC DNA]</scope>
    <source>
        <strain evidence="2 3">Koide BX008</strain>
    </source>
</reference>
<gene>
    <name evidence="2" type="ORF">M378DRAFT_174359</name>
</gene>
<dbReference type="HOGENOM" id="CLU_2637587_0_0_1"/>
<sequence length="77" mass="8685">MFSEKNMVPAERTDGCALFKLQASSLNMMEGFLLIQICYGCLDWGVFYVRVRPFLTSSESSPLSHALQPLPKRLNIS</sequence>
<dbReference type="InParanoid" id="A0A0C2WDV3"/>
<evidence type="ECO:0000256" key="1">
    <source>
        <dbReference type="SAM" id="MobiDB-lite"/>
    </source>
</evidence>
<organism evidence="2 3">
    <name type="scientific">Amanita muscaria (strain Koide BX008)</name>
    <dbReference type="NCBI Taxonomy" id="946122"/>
    <lineage>
        <taxon>Eukaryota</taxon>
        <taxon>Fungi</taxon>
        <taxon>Dikarya</taxon>
        <taxon>Basidiomycota</taxon>
        <taxon>Agaricomycotina</taxon>
        <taxon>Agaricomycetes</taxon>
        <taxon>Agaricomycetidae</taxon>
        <taxon>Agaricales</taxon>
        <taxon>Pluteineae</taxon>
        <taxon>Amanitaceae</taxon>
        <taxon>Amanita</taxon>
    </lineage>
</organism>
<feature type="region of interest" description="Disordered" evidence="1">
    <location>
        <begin position="58"/>
        <end position="77"/>
    </location>
</feature>
<keyword evidence="3" id="KW-1185">Reference proteome</keyword>
<proteinExistence type="predicted"/>
<protein>
    <submittedName>
        <fullName evidence="2">Uncharacterized protein</fullName>
    </submittedName>
</protein>